<name>A0AAU7JP94_9MICO</name>
<reference evidence="1" key="1">
    <citation type="submission" date="2024-05" db="EMBL/GenBank/DDBJ databases">
        <authorList>
            <person name="Kim S."/>
            <person name="Heo J."/>
            <person name="Choi H."/>
            <person name="Choi Y."/>
            <person name="Kwon S.-W."/>
            <person name="Kim Y."/>
        </authorList>
    </citation>
    <scope>NUCLEOTIDE SEQUENCE</scope>
    <source>
        <strain evidence="1">KACC 23699</strain>
    </source>
</reference>
<dbReference type="RefSeq" id="WP_406829308.1">
    <property type="nucleotide sequence ID" value="NZ_CP157483.1"/>
</dbReference>
<accession>A0AAU7JP94</accession>
<dbReference type="InterPro" id="IPR019587">
    <property type="entry name" value="Polyketide_cyclase/dehydratase"/>
</dbReference>
<dbReference type="AlphaFoldDB" id="A0AAU7JP94"/>
<dbReference type="SUPFAM" id="SSF55961">
    <property type="entry name" value="Bet v1-like"/>
    <property type="match status" value="1"/>
</dbReference>
<dbReference type="InterPro" id="IPR023393">
    <property type="entry name" value="START-like_dom_sf"/>
</dbReference>
<dbReference type="Gene3D" id="3.30.530.20">
    <property type="match status" value="1"/>
</dbReference>
<organism evidence="1">
    <name type="scientific">Pedococcus sp. KACC 23699</name>
    <dbReference type="NCBI Taxonomy" id="3149228"/>
    <lineage>
        <taxon>Bacteria</taxon>
        <taxon>Bacillati</taxon>
        <taxon>Actinomycetota</taxon>
        <taxon>Actinomycetes</taxon>
        <taxon>Micrococcales</taxon>
        <taxon>Intrasporangiaceae</taxon>
        <taxon>Pedococcus</taxon>
    </lineage>
</organism>
<dbReference type="EMBL" id="CP157483">
    <property type="protein sequence ID" value="XBO41909.1"/>
    <property type="molecule type" value="Genomic_DNA"/>
</dbReference>
<dbReference type="Pfam" id="PF10604">
    <property type="entry name" value="Polyketide_cyc2"/>
    <property type="match status" value="1"/>
</dbReference>
<protein>
    <submittedName>
        <fullName evidence="1">SRPBCC family protein</fullName>
    </submittedName>
</protein>
<gene>
    <name evidence="1" type="ORF">ABEG17_09900</name>
</gene>
<sequence length="176" mass="19431">MLTRPTAAERGAALPGDELVAPADVVMDRAFSLPAPPEVVWPWLVQLGKRRAGWYLPAVVEGIVPRSRRGLRRLDAPYLDLAVGDVIPDWGGRDATFTVASLDPAHHLLHTSTRGRTHLTWCLRLTPEGHGTRLHLRLRMAPVKHRFLAARLGGLVDQLTVMGLAAGLRERVRARD</sequence>
<evidence type="ECO:0000313" key="1">
    <source>
        <dbReference type="EMBL" id="XBO41909.1"/>
    </source>
</evidence>
<proteinExistence type="predicted"/>